<dbReference type="Proteomes" id="UP000435649">
    <property type="component" value="Unassembled WGS sequence"/>
</dbReference>
<accession>A0A844G7E8</accession>
<dbReference type="Pfam" id="PF06452">
    <property type="entry name" value="CBM9_1"/>
    <property type="match status" value="1"/>
</dbReference>
<keyword evidence="7" id="KW-1185">Reference proteome</keyword>
<keyword evidence="1" id="KW-0378">Hydrolase</keyword>
<evidence type="ECO:0000256" key="3">
    <source>
        <dbReference type="SAM" id="SignalP"/>
    </source>
</evidence>
<evidence type="ECO:0000259" key="4">
    <source>
        <dbReference type="Pfam" id="PF02449"/>
    </source>
</evidence>
<protein>
    <recommendedName>
        <fullName evidence="8">Glycoside hydrolase family 42 N-terminal domain-containing protein</fullName>
    </recommendedName>
</protein>
<dbReference type="GO" id="GO:0009341">
    <property type="term" value="C:beta-galactosidase complex"/>
    <property type="evidence" value="ECO:0007669"/>
    <property type="project" value="InterPro"/>
</dbReference>
<dbReference type="SUPFAM" id="SSF49785">
    <property type="entry name" value="Galactose-binding domain-like"/>
    <property type="match status" value="1"/>
</dbReference>
<dbReference type="GO" id="GO:0030246">
    <property type="term" value="F:carbohydrate binding"/>
    <property type="evidence" value="ECO:0007669"/>
    <property type="project" value="InterPro"/>
</dbReference>
<dbReference type="InterPro" id="IPR008979">
    <property type="entry name" value="Galactose-bd-like_sf"/>
</dbReference>
<dbReference type="InterPro" id="IPR013529">
    <property type="entry name" value="Glyco_hydro_42_N"/>
</dbReference>
<dbReference type="InterPro" id="IPR017853">
    <property type="entry name" value="GH"/>
</dbReference>
<dbReference type="InterPro" id="IPR010502">
    <property type="entry name" value="Carb-bd_dom_fam9"/>
</dbReference>
<dbReference type="Gene3D" id="2.60.120.260">
    <property type="entry name" value="Galactose-binding domain-like"/>
    <property type="match status" value="2"/>
</dbReference>
<dbReference type="InterPro" id="IPR029062">
    <property type="entry name" value="Class_I_gatase-like"/>
</dbReference>
<evidence type="ECO:0000313" key="6">
    <source>
        <dbReference type="EMBL" id="MST99797.1"/>
    </source>
</evidence>
<dbReference type="GO" id="GO:0016052">
    <property type="term" value="P:carbohydrate catabolic process"/>
    <property type="evidence" value="ECO:0007669"/>
    <property type="project" value="InterPro"/>
</dbReference>
<evidence type="ECO:0000259" key="5">
    <source>
        <dbReference type="Pfam" id="PF06452"/>
    </source>
</evidence>
<dbReference type="GO" id="GO:0004565">
    <property type="term" value="F:beta-galactosidase activity"/>
    <property type="evidence" value="ECO:0007669"/>
    <property type="project" value="InterPro"/>
</dbReference>
<keyword evidence="2" id="KW-0326">Glycosidase</keyword>
<comment type="caution">
    <text evidence="6">The sequence shown here is derived from an EMBL/GenBank/DDBJ whole genome shotgun (WGS) entry which is preliminary data.</text>
</comment>
<feature type="domain" description="Glycoside hydrolase family 42 N-terminal" evidence="4">
    <location>
        <begin position="785"/>
        <end position="1058"/>
    </location>
</feature>
<evidence type="ECO:0000256" key="2">
    <source>
        <dbReference type="ARBA" id="ARBA00023295"/>
    </source>
</evidence>
<gene>
    <name evidence="6" type="ORF">FYJ85_22465</name>
</gene>
<keyword evidence="3" id="KW-0732">Signal</keyword>
<dbReference type="Gene3D" id="3.20.20.80">
    <property type="entry name" value="Glycosidases"/>
    <property type="match status" value="1"/>
</dbReference>
<sequence length="1360" mass="149706">MRQRKRILLAGCAAAAALTASADSNLVRNGSFERAGGDSVPLEWNFSRSGDVPVTAFSTTPGAEGEKCLRIVNRQTGKKPNRFGLLSQTVSLRPDTDYLFSYKIRGPKETNANWAFGSKWLIRRPVAGASGGGWTQHQFVLRVPADRMEGENLCGVRLITEGPAEFDIDDVRLVPMGDNLLLNGSFDGIPGQLPPGWSYRISGGADVTGAVDAASALTGKTSFKFVNTTPKNANVYGVLTQIVRLQPEIDYVLKVHARGEGQGITLAVGSKWAHRLGLQPLTDKWRTYEMPFRLAKDEVGKDGSTPVVIISEDVAPGVWIDDISVVPKTAPNLGSALWQKNRVYAVDRLPGKFDELKTVPAGLPVFRLPLSSENAADGKMPDAKNFSADVALGYDDAGLILLARVNDDVSLPGAGSDMWQRDSIQIRIDRAAAFAAMSSDTDFEAGFSVGRDGAVQSWCWDGGAQAGKPLPAELAETRVFRTEQGYFLAARLRWELLGDVKKSGKFGFTIVINDSDSATHRTAYFLTPGLHDKKYATQYIQALLDTGSPGVLAKLPSTPSAQILEGRLLLSRAPENAVLTAELSDAAGKKFLRSIADIRGVKPGELVLAPFSLTLDGLAKGNYTVDFKLNGKSVGTAQAVKADLYEQQNELLTELCARLERLKKEFASVYGDRPYAVCVSVPIAVLDRHLPLLRKRLKNASGDGEKLFYAEQAAMTARETADMLDLLEENLNTLRGDGRLPAAWKYQSGTITLENGWPVADAVCEDGRRERRPVIFTGFGHFGDIDRDMTVFPGMGVNVVQIELGPSRLFPREGKNREFEPDYSIVNSRILPMLEKAWKNNNTIALLISPHYHPDWLLKKYPELAAPSGFLKYEVNQPKAREMVREYIAALFGKLKESPYFGAIHSICLTNEPVYTACRPDNPFSRQEFKKYMEKKYGSIAEFNKIAGTGFADCDAMLDAVTGNDSAAKYEFYTFAREAFADWHRLLAEEVKKAVPGMPVHTKIMVFSSPFEYASGVDPELMGDFSEYNGNDNYFYRRGRWIADWDVTAMTHEIQMSAKPMSIANTENHIIPDGETRPVSNDHIYTANFQQFITGASTLATWVWADYQYDFAKQNPSHSFIGNIFLRPGNIAAHCLSGLDGLRLAPEIRKFTDDRPEVALLYSPTATILNSGSYRAETDALYTALCFTGYRPRFLTERQLARGEFGNSRLLYVAGAKNVSRAARLGMKKFTENGGRIALTPGSLAQDEFGRPAAPDFPTEPAAPENAAALTAQIHRSGVAPLPAAVKVAHEDGNSGIFFRMVPDGKGAWLVNLVNYNFEPRRIQLEGAGKWFDLIREADFQPEFELAPLKPQLLRFTPAE</sequence>
<reference evidence="6 7" key="1">
    <citation type="submission" date="2019-08" db="EMBL/GenBank/DDBJ databases">
        <title>In-depth cultivation of the pig gut microbiome towards novel bacterial diversity and tailored functional studies.</title>
        <authorList>
            <person name="Wylensek D."/>
            <person name="Hitch T.C.A."/>
            <person name="Clavel T."/>
        </authorList>
    </citation>
    <scope>NUCLEOTIDE SEQUENCE [LARGE SCALE GENOMIC DNA]</scope>
    <source>
        <strain evidence="6 7">BBE-744-WT-12</strain>
    </source>
</reference>
<organism evidence="6 7">
    <name type="scientific">Victivallis lenta</name>
    <dbReference type="NCBI Taxonomy" id="2606640"/>
    <lineage>
        <taxon>Bacteria</taxon>
        <taxon>Pseudomonadati</taxon>
        <taxon>Lentisphaerota</taxon>
        <taxon>Lentisphaeria</taxon>
        <taxon>Victivallales</taxon>
        <taxon>Victivallaceae</taxon>
        <taxon>Victivallis</taxon>
    </lineage>
</organism>
<dbReference type="Pfam" id="PF02449">
    <property type="entry name" value="Glyco_hydro_42"/>
    <property type="match status" value="1"/>
</dbReference>
<feature type="signal peptide" evidence="3">
    <location>
        <begin position="1"/>
        <end position="22"/>
    </location>
</feature>
<feature type="chain" id="PRO_5032760231" description="Glycoside hydrolase family 42 N-terminal domain-containing protein" evidence="3">
    <location>
        <begin position="23"/>
        <end position="1360"/>
    </location>
</feature>
<dbReference type="Gene3D" id="3.40.50.880">
    <property type="match status" value="1"/>
</dbReference>
<evidence type="ECO:0008006" key="8">
    <source>
        <dbReference type="Google" id="ProtNLM"/>
    </source>
</evidence>
<evidence type="ECO:0000313" key="7">
    <source>
        <dbReference type="Proteomes" id="UP000435649"/>
    </source>
</evidence>
<dbReference type="Gene3D" id="2.60.40.1190">
    <property type="match status" value="1"/>
</dbReference>
<dbReference type="SUPFAM" id="SSF51445">
    <property type="entry name" value="(Trans)glycosidases"/>
    <property type="match status" value="1"/>
</dbReference>
<feature type="domain" description="Carbohydrate-binding" evidence="5">
    <location>
        <begin position="372"/>
        <end position="525"/>
    </location>
</feature>
<name>A0A844G7E8_9BACT</name>
<dbReference type="RefSeq" id="WP_154420952.1">
    <property type="nucleotide sequence ID" value="NZ_VUNS01000059.1"/>
</dbReference>
<evidence type="ECO:0000256" key="1">
    <source>
        <dbReference type="ARBA" id="ARBA00022801"/>
    </source>
</evidence>
<dbReference type="SUPFAM" id="SSF49344">
    <property type="entry name" value="CBD9-like"/>
    <property type="match status" value="1"/>
</dbReference>
<dbReference type="EMBL" id="VUNS01000059">
    <property type="protein sequence ID" value="MST99797.1"/>
    <property type="molecule type" value="Genomic_DNA"/>
</dbReference>
<proteinExistence type="predicted"/>